<feature type="domain" description="PH" evidence="2">
    <location>
        <begin position="17"/>
        <end position="143"/>
    </location>
</feature>
<organism evidence="3">
    <name type="scientific">Chryseobacterium indologenes</name>
    <name type="common">Flavobacterium indologenes</name>
    <dbReference type="NCBI Taxonomy" id="253"/>
    <lineage>
        <taxon>Bacteria</taxon>
        <taxon>Pseudomonadati</taxon>
        <taxon>Bacteroidota</taxon>
        <taxon>Flavobacteriia</taxon>
        <taxon>Flavobacteriales</taxon>
        <taxon>Weeksellaceae</taxon>
        <taxon>Chryseobacterium group</taxon>
        <taxon>Chryseobacterium</taxon>
    </lineage>
</organism>
<gene>
    <name evidence="3" type="ORF">EU348_01255</name>
</gene>
<keyword evidence="1" id="KW-0472">Membrane</keyword>
<dbReference type="Pfam" id="PF26566">
    <property type="entry name" value="PH_40"/>
    <property type="match status" value="1"/>
</dbReference>
<evidence type="ECO:0000259" key="2">
    <source>
        <dbReference type="Pfam" id="PF26566"/>
    </source>
</evidence>
<accession>A0A411DHN3</accession>
<sequence length="165" mass="19478">MPVTIEIKNRTNWLLTIILGLGLLLLAFIILIIIPLTSIQNEGFSFIYILFVTPFAAFFTIFLYFWLWNTFGKMVLIIDPETIKIEYKNKLFASPKTYLKKDINQIEIKDFQVKRYKFGVRYHFSLSGSTYSVIFVHNGNETRIIDWITETKASEITDEIKKIWY</sequence>
<evidence type="ECO:0000313" key="3">
    <source>
        <dbReference type="EMBL" id="QBA19865.1"/>
    </source>
</evidence>
<dbReference type="InterPro" id="IPR058916">
    <property type="entry name" value="PH_40"/>
</dbReference>
<feature type="transmembrane region" description="Helical" evidence="1">
    <location>
        <begin position="46"/>
        <end position="67"/>
    </location>
</feature>
<dbReference type="EMBL" id="CP035532">
    <property type="protein sequence ID" value="QBA19865.1"/>
    <property type="molecule type" value="Genomic_DNA"/>
</dbReference>
<keyword evidence="1" id="KW-0812">Transmembrane</keyword>
<proteinExistence type="predicted"/>
<name>A0A411DHN3_CHRID</name>
<reference evidence="3" key="1">
    <citation type="submission" date="2019-01" db="EMBL/GenBank/DDBJ databases">
        <title>Whole Genome Sequencing for Putative Detection of Antimicrobial Resistance and Potential Virulence Factors in Chryseobacterium indologenes isolated from Nile Tilapia in Tanzania.</title>
        <authorList>
            <person name="Mwega E."/>
            <person name="Mutoloki S."/>
            <person name="Mugimba K."/>
            <person name="Colquhoun D."/>
            <person name="Mdegela R."/>
            <person name="Evensen O."/>
            <person name="Wasteson Y."/>
        </authorList>
    </citation>
    <scope>NUCLEOTIDE SEQUENCE [LARGE SCALE GENOMIC DNA]</scope>
    <source>
        <strain evidence="3">StR 01</strain>
    </source>
</reference>
<dbReference type="AlphaFoldDB" id="A0A411DHN3"/>
<feature type="transmembrane region" description="Helical" evidence="1">
    <location>
        <begin position="12"/>
        <end position="34"/>
    </location>
</feature>
<evidence type="ECO:0000256" key="1">
    <source>
        <dbReference type="SAM" id="Phobius"/>
    </source>
</evidence>
<keyword evidence="1" id="KW-1133">Transmembrane helix</keyword>
<protein>
    <recommendedName>
        <fullName evidence="2">PH domain-containing protein</fullName>
    </recommendedName>
</protein>